<dbReference type="PROSITE" id="PS50912">
    <property type="entry name" value="EAR"/>
    <property type="match status" value="5"/>
</dbReference>
<dbReference type="Gene3D" id="2.60.120.200">
    <property type="match status" value="1"/>
</dbReference>
<dbReference type="EMBL" id="CP111018">
    <property type="protein sequence ID" value="WAR10021.1"/>
    <property type="molecule type" value="Genomic_DNA"/>
</dbReference>
<feature type="non-terminal residue" evidence="5">
    <location>
        <position position="592"/>
    </location>
</feature>
<dbReference type="InterPro" id="IPR048287">
    <property type="entry name" value="TSPN-like_N"/>
</dbReference>
<protein>
    <submittedName>
        <fullName evidence="5">TSEAR-like protein</fullName>
    </submittedName>
</protein>
<keyword evidence="6" id="KW-1185">Reference proteome</keyword>
<evidence type="ECO:0000256" key="3">
    <source>
        <dbReference type="ARBA" id="ARBA00022737"/>
    </source>
</evidence>
<proteinExistence type="predicted"/>
<evidence type="ECO:0000259" key="4">
    <source>
        <dbReference type="SMART" id="SM00210"/>
    </source>
</evidence>
<dbReference type="Pfam" id="PF03736">
    <property type="entry name" value="EPTP"/>
    <property type="match status" value="5"/>
</dbReference>
<comment type="subcellular location">
    <subcellularLocation>
        <location evidence="1">Cell projection</location>
        <location evidence="1">Stereocilium</location>
    </subcellularLocation>
</comment>
<feature type="non-terminal residue" evidence="5">
    <location>
        <position position="1"/>
    </location>
</feature>
<gene>
    <name evidence="5" type="ORF">MAR_035097</name>
</gene>
<name>A0ABY7EMI9_MYAAR</name>
<evidence type="ECO:0000313" key="5">
    <source>
        <dbReference type="EMBL" id="WAR10021.1"/>
    </source>
</evidence>
<dbReference type="SUPFAM" id="SSF49899">
    <property type="entry name" value="Concanavalin A-like lectins/glucanases"/>
    <property type="match status" value="1"/>
</dbReference>
<dbReference type="PANTHER" id="PTHR15261">
    <property type="entry name" value="THROMBOSPONDIN-TYPE LAMININ G DOMAIN AND EAR REPEAT-CONTAINING"/>
    <property type="match status" value="1"/>
</dbReference>
<dbReference type="InterPro" id="IPR013320">
    <property type="entry name" value="ConA-like_dom_sf"/>
</dbReference>
<reference evidence="5" key="1">
    <citation type="submission" date="2022-11" db="EMBL/GenBank/DDBJ databases">
        <title>Centuries of genome instability and evolution in soft-shell clam transmissible cancer (bioRxiv).</title>
        <authorList>
            <person name="Hart S.F.M."/>
            <person name="Yonemitsu M.A."/>
            <person name="Giersch R.M."/>
            <person name="Beal B.F."/>
            <person name="Arriagada G."/>
            <person name="Davis B.W."/>
            <person name="Ostrander E.A."/>
            <person name="Goff S.P."/>
            <person name="Metzger M.J."/>
        </authorList>
    </citation>
    <scope>NUCLEOTIDE SEQUENCE</scope>
    <source>
        <strain evidence="5">MELC-2E11</strain>
        <tissue evidence="5">Siphon/mantle</tissue>
    </source>
</reference>
<feature type="domain" description="Thrombospondin-like N-terminal" evidence="4">
    <location>
        <begin position="18"/>
        <end position="186"/>
    </location>
</feature>
<sequence length="592" mass="66936">AGPISLIDEAFPGIGKLPDGVSVVYDVTSHVHALQFLPNTKDVHLSASSIFQKCQYFPEEFSLFFIFKYINVSSHETCLLSITNAEGTLMSVCLSKQKFIFTYNNKRTRFRASVLTINVWHTVGFSVTGGHVAMTTDCLNVRQRRLRRKFPSFLEVEAADIHIGSCPGCRLAFTGLLKDVVMVPGADVVRRACPPRAPRSALLDNKIPQETESMSSYQSVGPDWAGCRWTDVGSLAFDVYSRSIKACVNGVWQHVTTHAPDVPKRRELDYLSVHHDVITPAPSIDVELFHIPGEGLFAVFANSDAGDRGVSGLFKWVDDNFRPYQRLPSVSAQGWRHFTIGANFYLAVANYGNDSSRGTNSTIFKWHRHRKKFREFQTLITYTARDMEFFTIGEEHFLAVANHAIGADQQVDSVIYRWDRKLRRFTSHQTIRTTGAYDWTYFKVDGYHFLAVAQAFNGRSTLIDSVIYVYQKDKFLPFQSIETNGATDWEFFTAGGEAFLAVANAYNYGPQNFRNADTQRTNSSIFRLDVRKRAFVKYQTIETNSAIDWEHFTLGGDHYLLVSNAQNGGGEADRLTTMYRLQGVDRFVPVHQ</sequence>
<keyword evidence="3" id="KW-0677">Repeat</keyword>
<organism evidence="5 6">
    <name type="scientific">Mya arenaria</name>
    <name type="common">Soft-shell clam</name>
    <dbReference type="NCBI Taxonomy" id="6604"/>
    <lineage>
        <taxon>Eukaryota</taxon>
        <taxon>Metazoa</taxon>
        <taxon>Spiralia</taxon>
        <taxon>Lophotrochozoa</taxon>
        <taxon>Mollusca</taxon>
        <taxon>Bivalvia</taxon>
        <taxon>Autobranchia</taxon>
        <taxon>Heteroconchia</taxon>
        <taxon>Euheterodonta</taxon>
        <taxon>Imparidentia</taxon>
        <taxon>Neoheterodontei</taxon>
        <taxon>Myida</taxon>
        <taxon>Myoidea</taxon>
        <taxon>Myidae</taxon>
        <taxon>Mya</taxon>
    </lineage>
</organism>
<accession>A0ABY7EMI9</accession>
<dbReference type="PANTHER" id="PTHR15261:SF4">
    <property type="entry name" value="THROMBOSPONDIN-TYPE LAMININ G DOMAIN AND EAR REPEAT-CONTAINING PROTEIN"/>
    <property type="match status" value="1"/>
</dbReference>
<dbReference type="InterPro" id="IPR009039">
    <property type="entry name" value="EAR"/>
</dbReference>
<evidence type="ECO:0000256" key="1">
    <source>
        <dbReference type="ARBA" id="ARBA00004645"/>
    </source>
</evidence>
<keyword evidence="2" id="KW-0732">Signal</keyword>
<dbReference type="SMART" id="SM00210">
    <property type="entry name" value="TSPN"/>
    <property type="match status" value="1"/>
</dbReference>
<evidence type="ECO:0000256" key="2">
    <source>
        <dbReference type="ARBA" id="ARBA00022729"/>
    </source>
</evidence>
<dbReference type="Proteomes" id="UP001164746">
    <property type="component" value="Chromosome 7"/>
</dbReference>
<evidence type="ECO:0000313" key="6">
    <source>
        <dbReference type="Proteomes" id="UP001164746"/>
    </source>
</evidence>
<dbReference type="InterPro" id="IPR005492">
    <property type="entry name" value="EPTP"/>
</dbReference>